<feature type="coiled-coil region" evidence="1">
    <location>
        <begin position="738"/>
        <end position="811"/>
    </location>
</feature>
<name>A0ABQ9X2E4_9EUKA</name>
<dbReference type="PANTHER" id="PTHR10579:SF43">
    <property type="entry name" value="ZINC FINGER (C3HC4-TYPE RING FINGER) FAMILY PROTEIN"/>
    <property type="match status" value="1"/>
</dbReference>
<feature type="compositionally biased region" description="Acidic residues" evidence="2">
    <location>
        <begin position="454"/>
        <end position="467"/>
    </location>
</feature>
<organism evidence="4 5">
    <name type="scientific">Blattamonas nauphoetae</name>
    <dbReference type="NCBI Taxonomy" id="2049346"/>
    <lineage>
        <taxon>Eukaryota</taxon>
        <taxon>Metamonada</taxon>
        <taxon>Preaxostyla</taxon>
        <taxon>Oxymonadida</taxon>
        <taxon>Blattamonas</taxon>
    </lineage>
</organism>
<dbReference type="PANTHER" id="PTHR10579">
    <property type="entry name" value="CALCIUM-ACTIVATED CHLORIDE CHANNEL REGULATOR"/>
    <property type="match status" value="1"/>
</dbReference>
<feature type="region of interest" description="Disordered" evidence="2">
    <location>
        <begin position="662"/>
        <end position="698"/>
    </location>
</feature>
<comment type="caution">
    <text evidence="4">The sequence shown here is derived from an EMBL/GenBank/DDBJ whole genome shotgun (WGS) entry which is preliminary data.</text>
</comment>
<feature type="region of interest" description="Disordered" evidence="2">
    <location>
        <begin position="344"/>
        <end position="397"/>
    </location>
</feature>
<dbReference type="SMART" id="SM00327">
    <property type="entry name" value="VWA"/>
    <property type="match status" value="1"/>
</dbReference>
<sequence>MISHSIDDFSASSPISQSNNNDISKSIRSDDISLDCSMFNSPTPGQSFVCATITTPNTIPQISNRLPLDIVALFDTSQSMANESLYLPNQSTLTRVKTCLRTLVEQLSENDRFGMVAFGTTQHILLGLTEMTNGAKQYTSKILDHQTNQAHGGTDILKGMKVALDELFRKDSDHAHPDKDSVKNGRMKVILVFTDGLDAFVRPKTTFNRQRSVKFTPTIHTLNTKIESLFQSYPSDLLSVHSFGIGPKHDDLVLSSLASKGNGSYYFIEKDEHYSEAVGDCLFRLFNTSASQIQCQISFDNASPITSLVSLHNPLSDGTVRVPCMISSTTQRVIWKIESREPDVLSESIEPSVQPQTKKEQPTPPSPPDFTESSSTPSSTQLKTRQHQNEQSLKKTPLCECQMKQSDNDPNEASQPLNLSPSTFGFSSLFKSGTVAMDRESGNSQTEEDHVESNEDEGDDTHEDDFEALDHTPTADELFPSTMSLRSITLSDTFTFSPDDNEKSDVDVVDNKKTDKSSTKSTKQKTKKADSPLSKLRMESKGTITVRFFSTALGSYQTLKCSFNYSILPQTFQPISPAISSELNEILSLQRALQTIPAALSVSTPTSTIIQRAGKLMKVSQLATKCGPRKIPSENSREWNEKVGLFESILIEVCGGERKERRGDEDRRGLFSRRDGSGDAEEEGSEEKNALMRKRAAQKGVSISDEASIVKMVDDLISVRIERITNGVATSLKIEDRREEMMDAVRRMKADLKEAEEMMEEDLDGKRRESDELMERLRRMVKEATDDSQEMKKLRSNMEKVKDEIDMMKRISTDDIRNLQDMMGSQSLTQPGSVDGYHSRKEPKSAKDRTPTLKNVVGQYGTLVDVTTSLVTPTMTSKSAMNPTQPKCSAGTLFKILMTIVVSTFAVYSTVVCSMILFGGMFPTFSSSVTLKNVLTVSTHPHSAALELTPRSTTTAFVRVYPTVGRVTETDNHALPHQNSTRTKTKDGEHLAESVFSIDEDGISSPIGQFDHATIISLAVQKSVGLYGDGFYLGEMRLNGTTSTIESESQQIVFDGRNKKQKEMDSGKTEGRFIDEKERTYDVEKEEEEVFPIERLMELIGEQERANHRSVYMDGLDQTRSSPIPLSNKAITRTFAKTDSFSPPSPPNEDSTTGIVFRGGIDADGADIFNVRYLSVKTFAPTSLHVPENATINSLATTSIKSDSIVVEDVQVTEQVTVNGVVESTRLNVHDSLLIGGSGSGNIEMTKLGVHSSQGLELSAKDSVTLRGKEGVQQTVVEVGGSGMTVSGKVVVNTTAISETTEGGSRMLDVAADGLKTTSLSLRGSTITPIPNSGSTNCSLTLAADTTISTGVLNLGAGQSVSIEQDEEYPREMIVNADRVDLLDVVSTDEPILVVGYSEDSKARLASGGKDNMNVPFKSVFGGENSLFAKGRVITDGGKLQYSIVTCEGQHKFIHATLHMNEMSPFESTVMVRVTSATGMGSALFNLNTLPSDEEGVCVPASSSSEIVSIYCKNKNPVLVFDNTNLKVHPYSMWIEVFIPELDETLITLNISAEGSDSPAPL</sequence>
<reference evidence="4 5" key="1">
    <citation type="journal article" date="2022" name="bioRxiv">
        <title>Genomics of Preaxostyla Flagellates Illuminates Evolutionary Transitions and the Path Towards Mitochondrial Loss.</title>
        <authorList>
            <person name="Novak L.V.F."/>
            <person name="Treitli S.C."/>
            <person name="Pyrih J."/>
            <person name="Halakuc P."/>
            <person name="Pipaliya S.V."/>
            <person name="Vacek V."/>
            <person name="Brzon O."/>
            <person name="Soukal P."/>
            <person name="Eme L."/>
            <person name="Dacks J.B."/>
            <person name="Karnkowska A."/>
            <person name="Elias M."/>
            <person name="Hampl V."/>
        </authorList>
    </citation>
    <scope>NUCLEOTIDE SEQUENCE [LARGE SCALE GENOMIC DNA]</scope>
    <source>
        <strain evidence="4">NAU3</strain>
        <tissue evidence="4">Gut</tissue>
    </source>
</reference>
<feature type="compositionally biased region" description="Basic and acidic residues" evidence="2">
    <location>
        <begin position="837"/>
        <end position="850"/>
    </location>
</feature>
<evidence type="ECO:0000259" key="3">
    <source>
        <dbReference type="PROSITE" id="PS50234"/>
    </source>
</evidence>
<feature type="compositionally biased region" description="Basic and acidic residues" evidence="2">
    <location>
        <begin position="662"/>
        <end position="677"/>
    </location>
</feature>
<feature type="domain" description="VWFA" evidence="3">
    <location>
        <begin position="69"/>
        <end position="286"/>
    </location>
</feature>
<feature type="region of interest" description="Disordered" evidence="2">
    <location>
        <begin position="402"/>
        <end position="421"/>
    </location>
</feature>
<dbReference type="InterPro" id="IPR051266">
    <property type="entry name" value="CLCR"/>
</dbReference>
<keyword evidence="1" id="KW-0175">Coiled coil</keyword>
<dbReference type="InterPro" id="IPR036465">
    <property type="entry name" value="vWFA_dom_sf"/>
</dbReference>
<proteinExistence type="predicted"/>
<protein>
    <submittedName>
        <fullName evidence="4">von Willebrand factor type A domain containing protein</fullName>
    </submittedName>
</protein>
<dbReference type="Proteomes" id="UP001281761">
    <property type="component" value="Unassembled WGS sequence"/>
</dbReference>
<gene>
    <name evidence="4" type="ORF">BLNAU_19230</name>
</gene>
<evidence type="ECO:0000256" key="1">
    <source>
        <dbReference type="SAM" id="Coils"/>
    </source>
</evidence>
<feature type="region of interest" description="Disordered" evidence="2">
    <location>
        <begin position="825"/>
        <end position="850"/>
    </location>
</feature>
<feature type="region of interest" description="Disordered" evidence="2">
    <location>
        <begin position="437"/>
        <end position="467"/>
    </location>
</feature>
<feature type="region of interest" description="Disordered" evidence="2">
    <location>
        <begin position="1"/>
        <end position="23"/>
    </location>
</feature>
<evidence type="ECO:0000313" key="5">
    <source>
        <dbReference type="Proteomes" id="UP001281761"/>
    </source>
</evidence>
<evidence type="ECO:0000313" key="4">
    <source>
        <dbReference type="EMBL" id="KAK2945862.1"/>
    </source>
</evidence>
<dbReference type="SUPFAM" id="SSF53300">
    <property type="entry name" value="vWA-like"/>
    <property type="match status" value="1"/>
</dbReference>
<accession>A0ABQ9X2E4</accession>
<dbReference type="Pfam" id="PF00092">
    <property type="entry name" value="VWA"/>
    <property type="match status" value="1"/>
</dbReference>
<feature type="region of interest" description="Disordered" evidence="2">
    <location>
        <begin position="493"/>
        <end position="534"/>
    </location>
</feature>
<evidence type="ECO:0000256" key="2">
    <source>
        <dbReference type="SAM" id="MobiDB-lite"/>
    </source>
</evidence>
<feature type="compositionally biased region" description="Basic and acidic residues" evidence="2">
    <location>
        <begin position="437"/>
        <end position="453"/>
    </location>
</feature>
<feature type="compositionally biased region" description="Polar residues" evidence="2">
    <location>
        <begin position="371"/>
        <end position="383"/>
    </location>
</feature>
<keyword evidence="5" id="KW-1185">Reference proteome</keyword>
<feature type="compositionally biased region" description="Polar residues" evidence="2">
    <location>
        <begin position="411"/>
        <end position="421"/>
    </location>
</feature>
<dbReference type="EMBL" id="JARBJD010000245">
    <property type="protein sequence ID" value="KAK2945862.1"/>
    <property type="molecule type" value="Genomic_DNA"/>
</dbReference>
<dbReference type="InterPro" id="IPR002035">
    <property type="entry name" value="VWF_A"/>
</dbReference>
<feature type="compositionally biased region" description="Basic and acidic residues" evidence="2">
    <location>
        <begin position="500"/>
        <end position="518"/>
    </location>
</feature>
<dbReference type="Gene3D" id="3.40.50.410">
    <property type="entry name" value="von Willebrand factor, type A domain"/>
    <property type="match status" value="1"/>
</dbReference>
<dbReference type="PROSITE" id="PS50234">
    <property type="entry name" value="VWFA"/>
    <property type="match status" value="1"/>
</dbReference>